<comment type="caution">
    <text evidence="11">The sequence shown here is derived from an EMBL/GenBank/DDBJ whole genome shotgun (WGS) entry which is preliminary data.</text>
</comment>
<name>A0ABW3IP69_9RHOB</name>
<evidence type="ECO:0000259" key="10">
    <source>
        <dbReference type="Pfam" id="PF04290"/>
    </source>
</evidence>
<evidence type="ECO:0000313" key="12">
    <source>
        <dbReference type="Proteomes" id="UP001597108"/>
    </source>
</evidence>
<evidence type="ECO:0000256" key="5">
    <source>
        <dbReference type="ARBA" id="ARBA00022692"/>
    </source>
</evidence>
<sequence length="172" mass="19499">MLDFIFKIDSVLVRALRVMAVSLLCLLFVLLSLNVILRFYPVFSMGWFDEIVELSFAWIVFATAAVLWRNQHHPKIDLVEALLEGTRAKYLLLSVIECINIFFLSAFTWFAWSLVTKASAASPVFQIPRKLFYVVMPAAGLYMTVVSVFFLVMYLTKLFGTSHGGQQPDSGT</sequence>
<keyword evidence="7 9" id="KW-0472">Membrane</keyword>
<dbReference type="Proteomes" id="UP001597108">
    <property type="component" value="Unassembled WGS sequence"/>
</dbReference>
<keyword evidence="2 9" id="KW-0813">Transport</keyword>
<comment type="similarity">
    <text evidence="8 9">Belongs to the TRAP transporter small permease family.</text>
</comment>
<keyword evidence="6 9" id="KW-1133">Transmembrane helix</keyword>
<dbReference type="RefSeq" id="WP_386073430.1">
    <property type="nucleotide sequence ID" value="NZ_JBHTJT010000007.1"/>
</dbReference>
<evidence type="ECO:0000313" key="11">
    <source>
        <dbReference type="EMBL" id="MFD0979143.1"/>
    </source>
</evidence>
<organism evidence="11 12">
    <name type="scientific">Tropicimonas aquimaris</name>
    <dbReference type="NCBI Taxonomy" id="914152"/>
    <lineage>
        <taxon>Bacteria</taxon>
        <taxon>Pseudomonadati</taxon>
        <taxon>Pseudomonadota</taxon>
        <taxon>Alphaproteobacteria</taxon>
        <taxon>Rhodobacterales</taxon>
        <taxon>Roseobacteraceae</taxon>
        <taxon>Tropicimonas</taxon>
    </lineage>
</organism>
<feature type="transmembrane region" description="Helical" evidence="9">
    <location>
        <begin position="51"/>
        <end position="69"/>
    </location>
</feature>
<feature type="transmembrane region" description="Helical" evidence="9">
    <location>
        <begin position="90"/>
        <end position="112"/>
    </location>
</feature>
<evidence type="ECO:0000256" key="3">
    <source>
        <dbReference type="ARBA" id="ARBA00022475"/>
    </source>
</evidence>
<evidence type="ECO:0000256" key="1">
    <source>
        <dbReference type="ARBA" id="ARBA00004429"/>
    </source>
</evidence>
<evidence type="ECO:0000256" key="8">
    <source>
        <dbReference type="ARBA" id="ARBA00038436"/>
    </source>
</evidence>
<dbReference type="PANTHER" id="PTHR35011:SF2">
    <property type="entry name" value="2,3-DIKETO-L-GULONATE TRAP TRANSPORTER SMALL PERMEASE PROTEIN YIAM"/>
    <property type="match status" value="1"/>
</dbReference>
<comment type="function">
    <text evidence="9">Part of the tripartite ATP-independent periplasmic (TRAP) transport system.</text>
</comment>
<proteinExistence type="inferred from homology"/>
<keyword evidence="3" id="KW-1003">Cell membrane</keyword>
<comment type="subunit">
    <text evidence="9">The complex comprises the extracytoplasmic solute receptor protein and the two transmembrane proteins.</text>
</comment>
<evidence type="ECO:0000256" key="4">
    <source>
        <dbReference type="ARBA" id="ARBA00022519"/>
    </source>
</evidence>
<evidence type="ECO:0000256" key="9">
    <source>
        <dbReference type="RuleBase" id="RU369079"/>
    </source>
</evidence>
<protein>
    <recommendedName>
        <fullName evidence="9">TRAP transporter small permease protein</fullName>
    </recommendedName>
</protein>
<dbReference type="InterPro" id="IPR007387">
    <property type="entry name" value="TRAP_DctQ"/>
</dbReference>
<feature type="transmembrane region" description="Helical" evidence="9">
    <location>
        <begin position="132"/>
        <end position="155"/>
    </location>
</feature>
<feature type="domain" description="Tripartite ATP-independent periplasmic transporters DctQ component" evidence="10">
    <location>
        <begin position="28"/>
        <end position="149"/>
    </location>
</feature>
<evidence type="ECO:0000256" key="2">
    <source>
        <dbReference type="ARBA" id="ARBA00022448"/>
    </source>
</evidence>
<dbReference type="InterPro" id="IPR055348">
    <property type="entry name" value="DctQ"/>
</dbReference>
<keyword evidence="12" id="KW-1185">Reference proteome</keyword>
<evidence type="ECO:0000256" key="6">
    <source>
        <dbReference type="ARBA" id="ARBA00022989"/>
    </source>
</evidence>
<dbReference type="PANTHER" id="PTHR35011">
    <property type="entry name" value="2,3-DIKETO-L-GULONATE TRAP TRANSPORTER SMALL PERMEASE PROTEIN YIAM"/>
    <property type="match status" value="1"/>
</dbReference>
<comment type="subcellular location">
    <subcellularLocation>
        <location evidence="1 9">Cell inner membrane</location>
        <topology evidence="1 9">Multi-pass membrane protein</topology>
    </subcellularLocation>
</comment>
<keyword evidence="4 9" id="KW-0997">Cell inner membrane</keyword>
<accession>A0ABW3IP69</accession>
<dbReference type="EMBL" id="JBHTJT010000007">
    <property type="protein sequence ID" value="MFD0979143.1"/>
    <property type="molecule type" value="Genomic_DNA"/>
</dbReference>
<gene>
    <name evidence="11" type="ORF">ACFQ2S_05700</name>
</gene>
<feature type="transmembrane region" description="Helical" evidence="9">
    <location>
        <begin position="20"/>
        <end position="39"/>
    </location>
</feature>
<keyword evidence="5 9" id="KW-0812">Transmembrane</keyword>
<evidence type="ECO:0000256" key="7">
    <source>
        <dbReference type="ARBA" id="ARBA00023136"/>
    </source>
</evidence>
<reference evidence="12" key="1">
    <citation type="journal article" date="2019" name="Int. J. Syst. Evol. Microbiol.">
        <title>The Global Catalogue of Microorganisms (GCM) 10K type strain sequencing project: providing services to taxonomists for standard genome sequencing and annotation.</title>
        <authorList>
            <consortium name="The Broad Institute Genomics Platform"/>
            <consortium name="The Broad Institute Genome Sequencing Center for Infectious Disease"/>
            <person name="Wu L."/>
            <person name="Ma J."/>
        </authorList>
    </citation>
    <scope>NUCLEOTIDE SEQUENCE [LARGE SCALE GENOMIC DNA]</scope>
    <source>
        <strain evidence="12">CCUG 60524</strain>
    </source>
</reference>
<dbReference type="Pfam" id="PF04290">
    <property type="entry name" value="DctQ"/>
    <property type="match status" value="1"/>
</dbReference>